<dbReference type="InterPro" id="IPR011604">
    <property type="entry name" value="PDDEXK-like_dom_sf"/>
</dbReference>
<dbReference type="Gene3D" id="3.90.320.10">
    <property type="match status" value="1"/>
</dbReference>
<sequence length="236" mass="27456">FYKNHIQLTLDESVHLALKTIQESDDWNVERKKRNTGSKAYNLFTYSFNKHPNWGKKYNQVFHNTFSGNETTIHGLRCEGPAKEKYADETNSKLIETGLLIRHKVPWLGYSPDGIVMNDKLESAILFELKSPKEGERMDANDFIAIHAVKSFDAHGKLRKKCTHYGQIQLGMLLLGLDYTDYVNYSSFGHNYIYERVSFDFDFVLNMIEILCSVYFDEMLPRIMKDFNDANNNNNI</sequence>
<dbReference type="CDD" id="cd22343">
    <property type="entry name" value="PDDEXK_lambda_exonuclease-like"/>
    <property type="match status" value="1"/>
</dbReference>
<keyword evidence="3" id="KW-1185">Reference proteome</keyword>
<dbReference type="Proteomes" id="UP000078492">
    <property type="component" value="Unassembled WGS sequence"/>
</dbReference>
<dbReference type="Pfam" id="PF09588">
    <property type="entry name" value="YqaJ"/>
    <property type="match status" value="1"/>
</dbReference>
<protein>
    <recommendedName>
        <fullName evidence="1">YqaJ viral recombinase domain-containing protein</fullName>
    </recommendedName>
</protein>
<evidence type="ECO:0000313" key="3">
    <source>
        <dbReference type="Proteomes" id="UP000078492"/>
    </source>
</evidence>
<reference evidence="2 3" key="1">
    <citation type="submission" date="2015-09" db="EMBL/GenBank/DDBJ databases">
        <title>Trachymyrmex cornetzi WGS genome.</title>
        <authorList>
            <person name="Nygaard S."/>
            <person name="Hu H."/>
            <person name="Boomsma J."/>
            <person name="Zhang G."/>
        </authorList>
    </citation>
    <scope>NUCLEOTIDE SEQUENCE [LARGE SCALE GENOMIC DNA]</scope>
    <source>
        <strain evidence="2">Tcor2-1</strain>
        <tissue evidence="2">Whole body</tissue>
    </source>
</reference>
<dbReference type="PANTHER" id="PTHR46609:SF8">
    <property type="entry name" value="YQAJ VIRAL RECOMBINASE DOMAIN-CONTAINING PROTEIN"/>
    <property type="match status" value="1"/>
</dbReference>
<dbReference type="GO" id="GO:0006281">
    <property type="term" value="P:DNA repair"/>
    <property type="evidence" value="ECO:0007669"/>
    <property type="project" value="UniProtKB-ARBA"/>
</dbReference>
<dbReference type="EMBL" id="KQ980924">
    <property type="protein sequence ID" value="KYN11419.1"/>
    <property type="molecule type" value="Genomic_DNA"/>
</dbReference>
<dbReference type="STRING" id="471704.A0A151IV18"/>
<accession>A0A151IV18</accession>
<evidence type="ECO:0000313" key="2">
    <source>
        <dbReference type="EMBL" id="KYN11419.1"/>
    </source>
</evidence>
<dbReference type="SUPFAM" id="SSF52980">
    <property type="entry name" value="Restriction endonuclease-like"/>
    <property type="match status" value="1"/>
</dbReference>
<dbReference type="InterPro" id="IPR051703">
    <property type="entry name" value="NF-kappa-B_Signaling_Reg"/>
</dbReference>
<proteinExistence type="predicted"/>
<organism evidence="2 3">
    <name type="scientific">Trachymyrmex cornetzi</name>
    <dbReference type="NCBI Taxonomy" id="471704"/>
    <lineage>
        <taxon>Eukaryota</taxon>
        <taxon>Metazoa</taxon>
        <taxon>Ecdysozoa</taxon>
        <taxon>Arthropoda</taxon>
        <taxon>Hexapoda</taxon>
        <taxon>Insecta</taxon>
        <taxon>Pterygota</taxon>
        <taxon>Neoptera</taxon>
        <taxon>Endopterygota</taxon>
        <taxon>Hymenoptera</taxon>
        <taxon>Apocrita</taxon>
        <taxon>Aculeata</taxon>
        <taxon>Formicoidea</taxon>
        <taxon>Formicidae</taxon>
        <taxon>Myrmicinae</taxon>
        <taxon>Trachymyrmex</taxon>
    </lineage>
</organism>
<feature type="non-terminal residue" evidence="2">
    <location>
        <position position="1"/>
    </location>
</feature>
<name>A0A151IV18_9HYME</name>
<evidence type="ECO:0000259" key="1">
    <source>
        <dbReference type="Pfam" id="PF09588"/>
    </source>
</evidence>
<feature type="domain" description="YqaJ viral recombinase" evidence="1">
    <location>
        <begin position="26"/>
        <end position="134"/>
    </location>
</feature>
<dbReference type="InterPro" id="IPR011335">
    <property type="entry name" value="Restrct_endonuc-II-like"/>
</dbReference>
<gene>
    <name evidence="2" type="ORF">ALC57_16432</name>
</gene>
<dbReference type="PANTHER" id="PTHR46609">
    <property type="entry name" value="EXONUCLEASE, PHAGE-TYPE/RECB, C-TERMINAL DOMAIN-CONTAINING PROTEIN"/>
    <property type="match status" value="1"/>
</dbReference>
<dbReference type="InterPro" id="IPR019080">
    <property type="entry name" value="YqaJ_viral_recombinase"/>
</dbReference>
<dbReference type="AlphaFoldDB" id="A0A151IV18"/>